<organism evidence="4 5">
    <name type="scientific">Acidisarcina polymorpha</name>
    <dbReference type="NCBI Taxonomy" id="2211140"/>
    <lineage>
        <taxon>Bacteria</taxon>
        <taxon>Pseudomonadati</taxon>
        <taxon>Acidobacteriota</taxon>
        <taxon>Terriglobia</taxon>
        <taxon>Terriglobales</taxon>
        <taxon>Acidobacteriaceae</taxon>
        <taxon>Acidisarcina</taxon>
    </lineage>
</organism>
<dbReference type="InterPro" id="IPR052025">
    <property type="entry name" value="Xyloglucanase_GH74"/>
</dbReference>
<keyword evidence="2" id="KW-0732">Signal</keyword>
<evidence type="ECO:0000313" key="5">
    <source>
        <dbReference type="Proteomes" id="UP000253606"/>
    </source>
</evidence>
<feature type="domain" description="Sortilin N-terminal" evidence="3">
    <location>
        <begin position="288"/>
        <end position="397"/>
    </location>
</feature>
<dbReference type="KEGG" id="abas:ACPOL_0224"/>
<keyword evidence="4" id="KW-0378">Hydrolase</keyword>
<dbReference type="GO" id="GO:0010411">
    <property type="term" value="P:xyloglucan metabolic process"/>
    <property type="evidence" value="ECO:0007669"/>
    <property type="project" value="TreeGrafter"/>
</dbReference>
<feature type="domain" description="Sortilin N-terminal" evidence="3">
    <location>
        <begin position="112"/>
        <end position="217"/>
    </location>
</feature>
<dbReference type="GO" id="GO:0016787">
    <property type="term" value="F:hydrolase activity"/>
    <property type="evidence" value="ECO:0007669"/>
    <property type="project" value="UniProtKB-KW"/>
</dbReference>
<dbReference type="InterPro" id="IPR031778">
    <property type="entry name" value="Sortilin_N"/>
</dbReference>
<keyword evidence="5" id="KW-1185">Reference proteome</keyword>
<dbReference type="PANTHER" id="PTHR43739:SF5">
    <property type="entry name" value="EXO-ALPHA-SIALIDASE"/>
    <property type="match status" value="1"/>
</dbReference>
<evidence type="ECO:0000313" key="4">
    <source>
        <dbReference type="EMBL" id="AXC09609.1"/>
    </source>
</evidence>
<dbReference type="Gene3D" id="2.130.10.10">
    <property type="entry name" value="YVTN repeat-like/Quinoprotein amine dehydrogenase"/>
    <property type="match status" value="4"/>
</dbReference>
<dbReference type="AlphaFoldDB" id="A0A2Z5FS70"/>
<dbReference type="OrthoDB" id="9767885at2"/>
<dbReference type="InterPro" id="IPR015943">
    <property type="entry name" value="WD40/YVTN_repeat-like_dom_sf"/>
</dbReference>
<feature type="signal peptide" evidence="2">
    <location>
        <begin position="1"/>
        <end position="24"/>
    </location>
</feature>
<evidence type="ECO:0000256" key="2">
    <source>
        <dbReference type="SAM" id="SignalP"/>
    </source>
</evidence>
<name>A0A2Z5FS70_9BACT</name>
<dbReference type="Proteomes" id="UP000253606">
    <property type="component" value="Chromosome"/>
</dbReference>
<dbReference type="CDD" id="cd15482">
    <property type="entry name" value="Sialidase_non-viral"/>
    <property type="match status" value="1"/>
</dbReference>
<dbReference type="PANTHER" id="PTHR43739">
    <property type="entry name" value="XYLOGLUCANASE (EUROFUNG)"/>
    <property type="match status" value="1"/>
</dbReference>
<dbReference type="RefSeq" id="WP_114210539.1">
    <property type="nucleotide sequence ID" value="NZ_CP030840.1"/>
</dbReference>
<dbReference type="InterPro" id="IPR036278">
    <property type="entry name" value="Sialidase_sf"/>
</dbReference>
<gene>
    <name evidence="4" type="ORF">ACPOL_0224</name>
</gene>
<feature type="chain" id="PRO_5016240879" evidence="2">
    <location>
        <begin position="25"/>
        <end position="661"/>
    </location>
</feature>
<keyword evidence="1" id="KW-0677">Repeat</keyword>
<dbReference type="EMBL" id="CP030840">
    <property type="protein sequence ID" value="AXC09609.1"/>
    <property type="molecule type" value="Genomic_DNA"/>
</dbReference>
<reference evidence="4 5" key="1">
    <citation type="journal article" date="2018" name="Front. Microbiol.">
        <title>Hydrolytic Capabilities as a Key to Environmental Success: Chitinolytic and Cellulolytic Acidobacteria From Acidic Sub-arctic Soils and Boreal Peatlands.</title>
        <authorList>
            <person name="Belova S.E."/>
            <person name="Ravin N.V."/>
            <person name="Pankratov T.A."/>
            <person name="Rakitin A.L."/>
            <person name="Ivanova A.A."/>
            <person name="Beletsky A.V."/>
            <person name="Mardanov A.V."/>
            <person name="Sinninghe Damste J.S."/>
            <person name="Dedysh S.N."/>
        </authorList>
    </citation>
    <scope>NUCLEOTIDE SEQUENCE [LARGE SCALE GENOMIC DNA]</scope>
    <source>
        <strain evidence="4 5">SBC82</strain>
    </source>
</reference>
<evidence type="ECO:0000259" key="3">
    <source>
        <dbReference type="Pfam" id="PF15902"/>
    </source>
</evidence>
<evidence type="ECO:0000256" key="1">
    <source>
        <dbReference type="ARBA" id="ARBA00022737"/>
    </source>
</evidence>
<protein>
    <submittedName>
        <fullName evidence="4">Glycosyl hydrolase, BNR repeat</fullName>
    </submittedName>
</protein>
<sequence>MKHTALRLSALLVLSLAFNTAAKAASSTAWEPVGPPGGDARSFAADPTNPKHIYMGTLDSWIYESQDGGSTWKRLVKLGKSENLVLDNIVVDAADPKTILVGAWILNRPEGALYVTHDSGATWSTVPDMDGESIRALVQARSNPKVMVAGTLKGVYRSDNGGAHWKQISPPGSNELHEVESIAIDPAEPNTIYAGTWHLPWKTTDNGSNWRNIKQGVIDDSDVFSIIIDPKLPTVVYASACSGIYKSENGGEIFRKQQGIPNTARRTRVLMQDPVNTSIVFAGTTEGLYQTTNAGASWQRLTGPDVIINDVYVDPSNDKHVLLATDRSGVLQSQDGGASFAAANTGFSQRQVQTLLVDSRNPATIYAGVLNDKTYGGVFVSQDGGSTWTQQSNGLDGRDVFTLQQAPNGTIYAGTNRGILGLGDDGWDDHGKVVNTREEETTKIVKKKKVKVTKTVTEPAVMLEGRVTGLDLSGSTWYAATASGLYTSINQGSTWQGGPVSGHSDFLRVVSSGDITYAAGRQFILSTQDGGKTWQSGAMPPNVPVLRFLVTSSDGNLWLASREGVFYSEDHAQSWKQLSSLPFSNVDGFDFNQDTKRLMVTSANGTLLMAIDPVKKDWKWWDIGWNVHTVHTSAGRFVAASLFDGVVLQPKASPELAADAK</sequence>
<dbReference type="SUPFAM" id="SSF110296">
    <property type="entry name" value="Oligoxyloglucan reducing end-specific cellobiohydrolase"/>
    <property type="match status" value="2"/>
</dbReference>
<proteinExistence type="predicted"/>
<dbReference type="Pfam" id="PF15902">
    <property type="entry name" value="Sortilin-Vps10"/>
    <property type="match status" value="2"/>
</dbReference>
<dbReference type="SUPFAM" id="SSF50939">
    <property type="entry name" value="Sialidases"/>
    <property type="match status" value="1"/>
</dbReference>
<accession>A0A2Z5FS70</accession>